<organism evidence="2 3">
    <name type="scientific">Formimonas warabiya</name>
    <dbReference type="NCBI Taxonomy" id="1761012"/>
    <lineage>
        <taxon>Bacteria</taxon>
        <taxon>Bacillati</taxon>
        <taxon>Bacillota</taxon>
        <taxon>Clostridia</taxon>
        <taxon>Eubacteriales</taxon>
        <taxon>Peptococcaceae</taxon>
        <taxon>Candidatus Formimonas</taxon>
    </lineage>
</organism>
<feature type="transmembrane region" description="Helical" evidence="1">
    <location>
        <begin position="6"/>
        <end position="25"/>
    </location>
</feature>
<evidence type="ECO:0000313" key="2">
    <source>
        <dbReference type="EMBL" id="ATW24025.1"/>
    </source>
</evidence>
<dbReference type="InterPro" id="IPR025664">
    <property type="entry name" value="Spore_III_AC/AD"/>
</dbReference>
<dbReference type="NCBIfam" id="TIGR02848">
    <property type="entry name" value="spore_III_AC"/>
    <property type="match status" value="1"/>
</dbReference>
<name>A0A3G1KPG6_FORW1</name>
<dbReference type="AlphaFoldDB" id="A0A3G1KPG6"/>
<protein>
    <submittedName>
        <fullName evidence="2">Stage III sporulation protein AC</fullName>
    </submittedName>
</protein>
<evidence type="ECO:0000313" key="3">
    <source>
        <dbReference type="Proteomes" id="UP000323521"/>
    </source>
</evidence>
<reference evidence="2 3" key="1">
    <citation type="submission" date="2016-10" db="EMBL/GenBank/DDBJ databases">
        <title>Complete Genome Sequence of Peptococcaceae strain DCMF.</title>
        <authorList>
            <person name="Edwards R.J."/>
            <person name="Holland S.I."/>
            <person name="Deshpande N.P."/>
            <person name="Wong Y.K."/>
            <person name="Ertan H."/>
            <person name="Manefield M."/>
            <person name="Russell T.L."/>
            <person name="Lee M.J."/>
        </authorList>
    </citation>
    <scope>NUCLEOTIDE SEQUENCE [LARGE SCALE GENOMIC DNA]</scope>
    <source>
        <strain evidence="2 3">DCMF</strain>
    </source>
</reference>
<accession>A0A3G1KPG6</accession>
<keyword evidence="1" id="KW-0812">Transmembrane</keyword>
<keyword evidence="3" id="KW-1185">Reference proteome</keyword>
<dbReference type="Pfam" id="PF06686">
    <property type="entry name" value="SpoIIIAC"/>
    <property type="match status" value="1"/>
</dbReference>
<gene>
    <name evidence="2" type="ORF">DCMF_03770</name>
</gene>
<feature type="transmembrane region" description="Helical" evidence="1">
    <location>
        <begin position="37"/>
        <end position="57"/>
    </location>
</feature>
<sequence>MVADTGVIFFLTGLAIAVTILHTFLKQAGRDEYAYMTLVVGLAIGLLKIIPVIKTLFEQVQSVFKLY</sequence>
<keyword evidence="1" id="KW-0472">Membrane</keyword>
<dbReference type="EMBL" id="CP017634">
    <property type="protein sequence ID" value="ATW24025.1"/>
    <property type="molecule type" value="Genomic_DNA"/>
</dbReference>
<dbReference type="InterPro" id="IPR009570">
    <property type="entry name" value="Spore_III_AC"/>
</dbReference>
<evidence type="ECO:0000256" key="1">
    <source>
        <dbReference type="SAM" id="Phobius"/>
    </source>
</evidence>
<dbReference type="OrthoDB" id="9800383at2"/>
<proteinExistence type="predicted"/>
<dbReference type="Proteomes" id="UP000323521">
    <property type="component" value="Chromosome"/>
</dbReference>
<dbReference type="RefSeq" id="WP_148133197.1">
    <property type="nucleotide sequence ID" value="NZ_CP017634.1"/>
</dbReference>
<dbReference type="KEGG" id="fwa:DCMF_03770"/>
<keyword evidence="1" id="KW-1133">Transmembrane helix</keyword>